<proteinExistence type="predicted"/>
<sequence length="111" mass="12865">MKLIVQRNWHTRALKDTLEISKERSFTFVFIKLSSRGLLIKRLLEAIGIVKYLKSQNSPSIKSWKKLENRKLLVNHQTDEQPSLQAMEPPNSHLGNDNYNQSPSIELLPLL</sequence>
<dbReference type="Proteomes" id="UP000237105">
    <property type="component" value="Unassembled WGS sequence"/>
</dbReference>
<feature type="region of interest" description="Disordered" evidence="1">
    <location>
        <begin position="77"/>
        <end position="111"/>
    </location>
</feature>
<comment type="caution">
    <text evidence="2">The sequence shown here is derived from an EMBL/GenBank/DDBJ whole genome shotgun (WGS) entry which is preliminary data.</text>
</comment>
<protein>
    <submittedName>
        <fullName evidence="2">Uncharacterized protein</fullName>
    </submittedName>
</protein>
<evidence type="ECO:0000256" key="1">
    <source>
        <dbReference type="SAM" id="MobiDB-lite"/>
    </source>
</evidence>
<feature type="compositionally biased region" description="Polar residues" evidence="1">
    <location>
        <begin position="93"/>
        <end position="104"/>
    </location>
</feature>
<dbReference type="AlphaFoldDB" id="A0A2P5D7N9"/>
<reference evidence="3" key="1">
    <citation type="submission" date="2016-06" db="EMBL/GenBank/DDBJ databases">
        <title>Parallel loss of symbiosis genes in relatives of nitrogen-fixing non-legume Parasponia.</title>
        <authorList>
            <person name="Van Velzen R."/>
            <person name="Holmer R."/>
            <person name="Bu F."/>
            <person name="Rutten L."/>
            <person name="Van Zeijl A."/>
            <person name="Liu W."/>
            <person name="Santuari L."/>
            <person name="Cao Q."/>
            <person name="Sharma T."/>
            <person name="Shen D."/>
            <person name="Roswanjaya Y."/>
            <person name="Wardhani T."/>
            <person name="Kalhor M.S."/>
            <person name="Jansen J."/>
            <person name="Van den Hoogen J."/>
            <person name="Gungor B."/>
            <person name="Hartog M."/>
            <person name="Hontelez J."/>
            <person name="Verver J."/>
            <person name="Yang W.-C."/>
            <person name="Schijlen E."/>
            <person name="Repin R."/>
            <person name="Schilthuizen M."/>
            <person name="Schranz E."/>
            <person name="Heidstra R."/>
            <person name="Miyata K."/>
            <person name="Fedorova E."/>
            <person name="Kohlen W."/>
            <person name="Bisseling T."/>
            <person name="Smit S."/>
            <person name="Geurts R."/>
        </authorList>
    </citation>
    <scope>NUCLEOTIDE SEQUENCE [LARGE SCALE GENOMIC DNA]</scope>
    <source>
        <strain evidence="3">cv. WU1-14</strain>
    </source>
</reference>
<keyword evidence="3" id="KW-1185">Reference proteome</keyword>
<accession>A0A2P5D7N9</accession>
<evidence type="ECO:0000313" key="3">
    <source>
        <dbReference type="Proteomes" id="UP000237105"/>
    </source>
</evidence>
<gene>
    <name evidence="2" type="ORF">PanWU01x14_089890</name>
</gene>
<name>A0A2P5D7N9_PARAD</name>
<evidence type="ECO:0000313" key="2">
    <source>
        <dbReference type="EMBL" id="PON69266.1"/>
    </source>
</evidence>
<organism evidence="2 3">
    <name type="scientific">Parasponia andersonii</name>
    <name type="common">Sponia andersonii</name>
    <dbReference type="NCBI Taxonomy" id="3476"/>
    <lineage>
        <taxon>Eukaryota</taxon>
        <taxon>Viridiplantae</taxon>
        <taxon>Streptophyta</taxon>
        <taxon>Embryophyta</taxon>
        <taxon>Tracheophyta</taxon>
        <taxon>Spermatophyta</taxon>
        <taxon>Magnoliopsida</taxon>
        <taxon>eudicotyledons</taxon>
        <taxon>Gunneridae</taxon>
        <taxon>Pentapetalae</taxon>
        <taxon>rosids</taxon>
        <taxon>fabids</taxon>
        <taxon>Rosales</taxon>
        <taxon>Cannabaceae</taxon>
        <taxon>Parasponia</taxon>
    </lineage>
</organism>
<dbReference type="EMBL" id="JXTB01000057">
    <property type="protein sequence ID" value="PON69266.1"/>
    <property type="molecule type" value="Genomic_DNA"/>
</dbReference>